<dbReference type="InterPro" id="IPR025333">
    <property type="entry name" value="DUF4239"/>
</dbReference>
<evidence type="ECO:0000313" key="2">
    <source>
        <dbReference type="EMBL" id="MCO5724655.1"/>
    </source>
</evidence>
<sequence length="216" mass="23494">MIVGSLLALMGFLLAITMGMAADRFDRRRSIVLEEANAIGTTYLRAGYLPEPASLEVQDLLREYVPLRIIAGDPGDISERIARASQIHKELWSIAEELARNNPESEVLALFIESLNQTIDLHETRIVAGIYSRVPHTILVLLIAGSLLTLAAMGYNSGLMQRRSSATAVLMIIVLGAVISLVVDIDRPQGGFLIVDQTPLIDLQEQIGPPGLSKTP</sequence>
<dbReference type="Proteomes" id="UP001206312">
    <property type="component" value="Unassembled WGS sequence"/>
</dbReference>
<feature type="transmembrane region" description="Helical" evidence="1">
    <location>
        <begin position="165"/>
        <end position="183"/>
    </location>
</feature>
<keyword evidence="1" id="KW-1133">Transmembrane helix</keyword>
<evidence type="ECO:0000313" key="3">
    <source>
        <dbReference type="Proteomes" id="UP001206312"/>
    </source>
</evidence>
<gene>
    <name evidence="2" type="ORF">NG653_07285</name>
</gene>
<keyword evidence="1" id="KW-0812">Transmembrane</keyword>
<evidence type="ECO:0000256" key="1">
    <source>
        <dbReference type="SAM" id="Phobius"/>
    </source>
</evidence>
<dbReference type="EMBL" id="JAMXIB010000005">
    <property type="protein sequence ID" value="MCO5724655.1"/>
    <property type="molecule type" value="Genomic_DNA"/>
</dbReference>
<keyword evidence="1" id="KW-0472">Membrane</keyword>
<organism evidence="2 3">
    <name type="scientific">Robiginitalea marina</name>
    <dbReference type="NCBI Taxonomy" id="2954105"/>
    <lineage>
        <taxon>Bacteria</taxon>
        <taxon>Pseudomonadati</taxon>
        <taxon>Bacteroidota</taxon>
        <taxon>Flavobacteriia</taxon>
        <taxon>Flavobacteriales</taxon>
        <taxon>Flavobacteriaceae</taxon>
        <taxon>Robiginitalea</taxon>
    </lineage>
</organism>
<dbReference type="Pfam" id="PF14023">
    <property type="entry name" value="Bestrophin-like"/>
    <property type="match status" value="1"/>
</dbReference>
<dbReference type="RefSeq" id="WP_252741035.1">
    <property type="nucleotide sequence ID" value="NZ_JAMXIB010000005.1"/>
</dbReference>
<comment type="caution">
    <text evidence="2">The sequence shown here is derived from an EMBL/GenBank/DDBJ whole genome shotgun (WGS) entry which is preliminary data.</text>
</comment>
<feature type="transmembrane region" description="Helical" evidence="1">
    <location>
        <begin position="134"/>
        <end position="153"/>
    </location>
</feature>
<reference evidence="2 3" key="1">
    <citation type="submission" date="2022-06" db="EMBL/GenBank/DDBJ databases">
        <authorList>
            <person name="Xuan X."/>
        </authorList>
    </citation>
    <scope>NUCLEOTIDE SEQUENCE [LARGE SCALE GENOMIC DNA]</scope>
    <source>
        <strain evidence="2 3">2V75</strain>
    </source>
</reference>
<proteinExistence type="predicted"/>
<name>A0ABT1AYH9_9FLAO</name>
<evidence type="ECO:0008006" key="4">
    <source>
        <dbReference type="Google" id="ProtNLM"/>
    </source>
</evidence>
<keyword evidence="3" id="KW-1185">Reference proteome</keyword>
<accession>A0ABT1AYH9</accession>
<protein>
    <recommendedName>
        <fullName evidence="4">DUF4239 domain-containing protein</fullName>
    </recommendedName>
</protein>